<evidence type="ECO:0000313" key="2">
    <source>
        <dbReference type="Proteomes" id="UP001172680"/>
    </source>
</evidence>
<accession>A0ACC2ZI08</accession>
<dbReference type="Proteomes" id="UP001172680">
    <property type="component" value="Unassembled WGS sequence"/>
</dbReference>
<name>A0ACC2ZI08_9PEZI</name>
<keyword evidence="2" id="KW-1185">Reference proteome</keyword>
<dbReference type="EMBL" id="JAPDRP010000005">
    <property type="protein sequence ID" value="KAJ9647156.1"/>
    <property type="molecule type" value="Genomic_DNA"/>
</dbReference>
<gene>
    <name evidence="1" type="ORF">H2199_002142</name>
</gene>
<comment type="caution">
    <text evidence="1">The sequence shown here is derived from an EMBL/GenBank/DDBJ whole genome shotgun (WGS) entry which is preliminary data.</text>
</comment>
<protein>
    <submittedName>
        <fullName evidence="1">Uncharacterized protein</fullName>
    </submittedName>
</protein>
<organism evidence="1 2">
    <name type="scientific">Coniosporium tulheliwenetii</name>
    <dbReference type="NCBI Taxonomy" id="3383036"/>
    <lineage>
        <taxon>Eukaryota</taxon>
        <taxon>Fungi</taxon>
        <taxon>Dikarya</taxon>
        <taxon>Ascomycota</taxon>
        <taxon>Pezizomycotina</taxon>
        <taxon>Dothideomycetes</taxon>
        <taxon>Dothideomycetes incertae sedis</taxon>
        <taxon>Coniosporium</taxon>
    </lineage>
</organism>
<sequence>MKVRAGNPTYTTYTAAFCLTAGLTGSDGASKRTGTLAVPGGDNATDTIINGVHFNTTALEHWNYTLYSNDTISNHSRCYIIFKQYQPHFLGNGSWINATTCYVPINGIGTRGKVGIAFAALFTASVMFTLINLRKHGKMYLREDKRFRIIGRRWQWYWMLFVAGCAMISTITGIDIERNYLQSTAIILQSFFYSLMFPGTLAMVWEATRHWGSWQERQICDIDPYRLPQDDKRSKVEFYLPLLFYLLAWMNFFMTIPRSWTNIERQRSAWQQAHYAETSATDARFKAGSIIGVLAWFVILYSLHHSLHYYKPQATGLWNKFNNFCHHCPTKLFLINLILAIRLAYSIASAWIWRISLLKYDVDPVWPFALGYAPTLLIMIVLIIYGYIEENEDKQLIAKRRERGRSIDSELGIVKKPSWWRKMNGGNFMDPEARLRAMTTEVGGGRPTGRNIRTNVELGNMNIVRNRSRTRPSDNPFADPSPTENERRPAGARTESDAGSTMTGASAATGATGMTGNTLTETAQPQRIRSMLDI</sequence>
<proteinExistence type="predicted"/>
<evidence type="ECO:0000313" key="1">
    <source>
        <dbReference type="EMBL" id="KAJ9647156.1"/>
    </source>
</evidence>
<reference evidence="1" key="1">
    <citation type="submission" date="2022-10" db="EMBL/GenBank/DDBJ databases">
        <title>Culturing micro-colonial fungi from biological soil crusts in the Mojave desert and describing Neophaeococcomyces mojavensis, and introducing the new genera and species Taxawa tesnikishii.</title>
        <authorList>
            <person name="Kurbessoian T."/>
            <person name="Stajich J.E."/>
        </authorList>
    </citation>
    <scope>NUCLEOTIDE SEQUENCE</scope>
    <source>
        <strain evidence="1">JES_115</strain>
    </source>
</reference>